<feature type="transmembrane region" description="Helical" evidence="9">
    <location>
        <begin position="170"/>
        <end position="192"/>
    </location>
</feature>
<evidence type="ECO:0000256" key="2">
    <source>
        <dbReference type="ARBA" id="ARBA00022448"/>
    </source>
</evidence>
<keyword evidence="10" id="KW-0378">Hydrolase</keyword>
<keyword evidence="11" id="KW-1185">Reference proteome</keyword>
<feature type="transmembrane region" description="Helical" evidence="9">
    <location>
        <begin position="110"/>
        <end position="130"/>
    </location>
</feature>
<dbReference type="NCBIfam" id="NF001960">
    <property type="entry name" value="PRK00733.3-5"/>
    <property type="match status" value="1"/>
</dbReference>
<keyword evidence="9" id="KW-1003">Cell membrane</keyword>
<dbReference type="Proteomes" id="UP001596957">
    <property type="component" value="Unassembled WGS sequence"/>
</dbReference>
<evidence type="ECO:0000256" key="8">
    <source>
        <dbReference type="ARBA" id="ARBA00023136"/>
    </source>
</evidence>
<organism evidence="10 11">
    <name type="scientific">Streptomyces lutosisoli</name>
    <dbReference type="NCBI Taxonomy" id="2665721"/>
    <lineage>
        <taxon>Bacteria</taxon>
        <taxon>Bacillati</taxon>
        <taxon>Actinomycetota</taxon>
        <taxon>Actinomycetes</taxon>
        <taxon>Kitasatosporales</taxon>
        <taxon>Streptomycetaceae</taxon>
        <taxon>Streptomyces</taxon>
    </lineage>
</organism>
<dbReference type="PIRSF" id="PIRSF001265">
    <property type="entry name" value="H+-PPase"/>
    <property type="match status" value="1"/>
</dbReference>
<feature type="transmembrane region" description="Helical" evidence="9">
    <location>
        <begin position="417"/>
        <end position="444"/>
    </location>
</feature>
<feature type="site" description="Determinant of potassium independence" evidence="9">
    <location>
        <position position="514"/>
    </location>
</feature>
<evidence type="ECO:0000256" key="3">
    <source>
        <dbReference type="ARBA" id="ARBA00022692"/>
    </source>
</evidence>
<comment type="caution">
    <text evidence="10">The sequence shown here is derived from an EMBL/GenBank/DDBJ whole genome shotgun (WGS) entry which is preliminary data.</text>
</comment>
<feature type="transmembrane region" description="Helical" evidence="9">
    <location>
        <begin position="450"/>
        <end position="474"/>
    </location>
</feature>
<dbReference type="NCBIfam" id="TIGR01104">
    <property type="entry name" value="V_PPase"/>
    <property type="match status" value="1"/>
</dbReference>
<reference evidence="11" key="1">
    <citation type="journal article" date="2019" name="Int. J. Syst. Evol. Microbiol.">
        <title>The Global Catalogue of Microorganisms (GCM) 10K type strain sequencing project: providing services to taxonomists for standard genome sequencing and annotation.</title>
        <authorList>
            <consortium name="The Broad Institute Genomics Platform"/>
            <consortium name="The Broad Institute Genome Sequencing Center for Infectious Disease"/>
            <person name="Wu L."/>
            <person name="Ma J."/>
        </authorList>
    </citation>
    <scope>NUCLEOTIDE SEQUENCE [LARGE SCALE GENOMIC DNA]</scope>
    <source>
        <strain evidence="11">CGMCC 4.7198</strain>
    </source>
</reference>
<feature type="transmembrane region" description="Helical" evidence="9">
    <location>
        <begin position="570"/>
        <end position="591"/>
    </location>
</feature>
<evidence type="ECO:0000256" key="4">
    <source>
        <dbReference type="ARBA" id="ARBA00022842"/>
    </source>
</evidence>
<feature type="transmembrane region" description="Helical" evidence="9">
    <location>
        <begin position="372"/>
        <end position="396"/>
    </location>
</feature>
<name>A0ABW2VDF2_9ACTN</name>
<feature type="transmembrane region" description="Helical" evidence="9">
    <location>
        <begin position="27"/>
        <end position="51"/>
    </location>
</feature>
<sequence>MAGLSTPHQFDQPTTFAAAVLTDDNRLIIMVIGVVALAALVVAGVLVRQVLAAGEGTDSMKKIATAIQEGANAYLGRQMRTLAAFAAVVFFLLMLLPADDWNQRAGRSIFFLIGAVFSATTGYIGMWLAVRSNVRVAAAAREATPAEGEPEKDLTAVSHKAMKIAFRTGGVVGMFTVGLGLLGASCVVLVYAANAPKVLEGFGLGAALIAMFMRVGGGIFTKAADVGADLVGKVEQGIPEDDPRNAATIADNVGDNVGDCAGMAADLFESYAVTLVAALILGKAAFGDSGLAFPLIVPAIGVLTAMVGIFAVAPRRSDRSGMSAINRGFFISAVISLALVAAAVYIYLPATYADLDGVTDAAIKTKDGDPRILALVAVAIGIVLAALIQQLTGYFTETTRRPVRDIGKTSLTGAATVILAGISVGLESAVYTALLIGLGVYGAFLLGGTSIMLALFAVALAGTGLLTTVGVIVAMDTFGPVSDNAQGIAEMSGDVTGAGAQVLTDLDAVGNTTKAITKGIAIATAVLAASALFGSYRDAITTAADDVGEKLSGAGAPMNLMMDISQPNNLVGLIAGAAVVFLFSGLAINAVSRSAGAVVYEVRRQFREHPGIMDYTEKPEYGRVVDICTKDALRELATPGLLAVLTPIAIGFTLGVGALGSFLAGAIGTGTLMAVFLANSGGAWDNAKKLVEDGHHGGKGSEAHAATVIGDTVGDPFKDTAGPAINPLLKVMNLVSLLIAPAIVKFSYGDDKNVGLRTVIAVLAILVIVGAVYISKRRGIAVGDEENAERVAKSADPAVVS</sequence>
<evidence type="ECO:0000256" key="9">
    <source>
        <dbReference type="HAMAP-Rule" id="MF_01129"/>
    </source>
</evidence>
<proteinExistence type="inferred from homology"/>
<dbReference type="RefSeq" id="WP_381260691.1">
    <property type="nucleotide sequence ID" value="NZ_JBHTBI010000044.1"/>
</dbReference>
<evidence type="ECO:0000256" key="5">
    <source>
        <dbReference type="ARBA" id="ARBA00022967"/>
    </source>
</evidence>
<evidence type="ECO:0000256" key="1">
    <source>
        <dbReference type="ARBA" id="ARBA00004127"/>
    </source>
</evidence>
<comment type="subcellular location">
    <subcellularLocation>
        <location evidence="9">Cell membrane</location>
        <topology evidence="9">Multi-pass membrane protein</topology>
    </subcellularLocation>
    <subcellularLocation>
        <location evidence="1">Endomembrane system</location>
        <topology evidence="1">Multi-pass membrane protein</topology>
    </subcellularLocation>
</comment>
<dbReference type="InterPro" id="IPR004131">
    <property type="entry name" value="PPase-energised_H-pump"/>
</dbReference>
<evidence type="ECO:0000256" key="6">
    <source>
        <dbReference type="ARBA" id="ARBA00022989"/>
    </source>
</evidence>
<keyword evidence="4 9" id="KW-0460">Magnesium</keyword>
<comment type="similarity">
    <text evidence="9">Belongs to the H(+)-translocating pyrophosphatase (TC 3.A.10) family. K(+)-insensitive subfamily.</text>
</comment>
<keyword evidence="8 9" id="KW-0472">Membrane</keyword>
<feature type="transmembrane region" description="Helical" evidence="9">
    <location>
        <begin position="198"/>
        <end position="215"/>
    </location>
</feature>
<feature type="transmembrane region" description="Helical" evidence="9">
    <location>
        <begin position="268"/>
        <end position="286"/>
    </location>
</feature>
<feature type="transmembrane region" description="Helical" evidence="9">
    <location>
        <begin position="754"/>
        <end position="774"/>
    </location>
</feature>
<comment type="subunit">
    <text evidence="9">Homodimer.</text>
</comment>
<keyword evidence="6 9" id="KW-1133">Transmembrane helix</keyword>
<feature type="transmembrane region" description="Helical" evidence="9">
    <location>
        <begin position="728"/>
        <end position="748"/>
    </location>
</feature>
<feature type="transmembrane region" description="Helical" evidence="9">
    <location>
        <begin position="292"/>
        <end position="313"/>
    </location>
</feature>
<dbReference type="EMBL" id="JBHTEC010000001">
    <property type="protein sequence ID" value="MFD0282531.1"/>
    <property type="molecule type" value="Genomic_DNA"/>
</dbReference>
<feature type="transmembrane region" description="Helical" evidence="9">
    <location>
        <begin position="648"/>
        <end position="678"/>
    </location>
</feature>
<keyword evidence="2 9" id="KW-0813">Transport</keyword>
<comment type="function">
    <text evidence="9">Proton pump that utilizes the energy of pyrophosphate hydrolysis as the driving force for proton movement across the membrane. Generates a proton motive force.</text>
</comment>
<evidence type="ECO:0000313" key="11">
    <source>
        <dbReference type="Proteomes" id="UP001596957"/>
    </source>
</evidence>
<dbReference type="PANTHER" id="PTHR31998">
    <property type="entry name" value="K(+)-INSENSITIVE PYROPHOSPHATE-ENERGIZED PROTON PUMP"/>
    <property type="match status" value="1"/>
</dbReference>
<comment type="caution">
    <text evidence="9">Lacks conserved residue(s) required for the propagation of feature annotation.</text>
</comment>
<evidence type="ECO:0000256" key="7">
    <source>
        <dbReference type="ARBA" id="ARBA00023065"/>
    </source>
</evidence>
<dbReference type="GO" id="GO:0004427">
    <property type="term" value="F:inorganic diphosphate phosphatase activity"/>
    <property type="evidence" value="ECO:0007669"/>
    <property type="project" value="UniProtKB-EC"/>
</dbReference>
<accession>A0ABW2VDF2</accession>
<evidence type="ECO:0000313" key="10">
    <source>
        <dbReference type="EMBL" id="MFD0282531.1"/>
    </source>
</evidence>
<keyword evidence="5 9" id="KW-1278">Translocase</keyword>
<keyword evidence="3 9" id="KW-0812">Transmembrane</keyword>
<feature type="transmembrane region" description="Helical" evidence="9">
    <location>
        <begin position="325"/>
        <end position="348"/>
    </location>
</feature>
<gene>
    <name evidence="9" type="primary">hppA</name>
    <name evidence="10" type="ORF">ACFQZP_12690</name>
</gene>
<protein>
    <recommendedName>
        <fullName evidence="9">K(+)-insensitive pyrophosphate-energized proton pump</fullName>
        <ecNumber evidence="9">7.1.3.1</ecNumber>
    </recommendedName>
    <alternativeName>
        <fullName evidence="9">Membrane-bound proton-translocating pyrophosphatase</fullName>
    </alternativeName>
    <alternativeName>
        <fullName evidence="9">Pyrophosphate-energized inorganic pyrophosphatase</fullName>
        <shortName evidence="9">H(+)-PPase</shortName>
    </alternativeName>
</protein>
<feature type="transmembrane region" description="Helical" evidence="9">
    <location>
        <begin position="81"/>
        <end position="98"/>
    </location>
</feature>
<comment type="catalytic activity">
    <reaction evidence="9">
        <text>diphosphate + H2O + H(+)(in) = 2 phosphate + 2 H(+)(out)</text>
        <dbReference type="Rhea" id="RHEA:13973"/>
        <dbReference type="ChEBI" id="CHEBI:15377"/>
        <dbReference type="ChEBI" id="CHEBI:15378"/>
        <dbReference type="ChEBI" id="CHEBI:33019"/>
        <dbReference type="ChEBI" id="CHEBI:43474"/>
        <dbReference type="EC" id="7.1.3.1"/>
    </reaction>
</comment>
<dbReference type="HAMAP" id="MF_01129">
    <property type="entry name" value="PPase_energized_pump"/>
    <property type="match status" value="1"/>
</dbReference>
<keyword evidence="7 9" id="KW-0406">Ion transport</keyword>
<keyword evidence="9" id="KW-0375">Hydrogen ion transport</keyword>
<dbReference type="Pfam" id="PF03030">
    <property type="entry name" value="H_PPase"/>
    <property type="match status" value="1"/>
</dbReference>
<dbReference type="EC" id="7.1.3.1" evidence="9"/>
<dbReference type="NCBIfam" id="NF001952">
    <property type="entry name" value="PRK00733.1-4"/>
    <property type="match status" value="1"/>
</dbReference>
<comment type="cofactor">
    <cofactor evidence="9">
        <name>Mg(2+)</name>
        <dbReference type="ChEBI" id="CHEBI:18420"/>
    </cofactor>
</comment>